<proteinExistence type="predicted"/>
<gene>
    <name evidence="2" type="ORF">A2114_00345</name>
</gene>
<keyword evidence="1" id="KW-0812">Transmembrane</keyword>
<dbReference type="STRING" id="1802435.A2114_00345"/>
<keyword evidence="1" id="KW-1133">Transmembrane helix</keyword>
<accession>A0A1G2Q8T9</accession>
<evidence type="ECO:0000313" key="2">
    <source>
        <dbReference type="EMBL" id="OHA56903.1"/>
    </source>
</evidence>
<feature type="transmembrane region" description="Helical" evidence="1">
    <location>
        <begin position="21"/>
        <end position="39"/>
    </location>
</feature>
<keyword evidence="1" id="KW-0472">Membrane</keyword>
<organism evidence="2 3">
    <name type="scientific">Candidatus Vogelbacteria bacterium GWA1_51_14</name>
    <dbReference type="NCBI Taxonomy" id="1802435"/>
    <lineage>
        <taxon>Bacteria</taxon>
        <taxon>Candidatus Vogeliibacteriota</taxon>
    </lineage>
</organism>
<protein>
    <submittedName>
        <fullName evidence="2">Uncharacterized protein</fullName>
    </submittedName>
</protein>
<sequence>MEEGNKNFYRVADESHARRPLLIALVVLILAALALIVWWQSASREPVPADLTEAEKQEILNFLSQEQEVPSEAEATAIVEYLNSPSEADNLSEYEKEQILEYLH</sequence>
<dbReference type="Proteomes" id="UP000176494">
    <property type="component" value="Unassembled WGS sequence"/>
</dbReference>
<reference evidence="2 3" key="1">
    <citation type="journal article" date="2016" name="Nat. Commun.">
        <title>Thousands of microbial genomes shed light on interconnected biogeochemical processes in an aquifer system.</title>
        <authorList>
            <person name="Anantharaman K."/>
            <person name="Brown C.T."/>
            <person name="Hug L.A."/>
            <person name="Sharon I."/>
            <person name="Castelle C.J."/>
            <person name="Probst A.J."/>
            <person name="Thomas B.C."/>
            <person name="Singh A."/>
            <person name="Wilkins M.J."/>
            <person name="Karaoz U."/>
            <person name="Brodie E.L."/>
            <person name="Williams K.H."/>
            <person name="Hubbard S.S."/>
            <person name="Banfield J.F."/>
        </authorList>
    </citation>
    <scope>NUCLEOTIDE SEQUENCE [LARGE SCALE GENOMIC DNA]</scope>
</reference>
<comment type="caution">
    <text evidence="2">The sequence shown here is derived from an EMBL/GenBank/DDBJ whole genome shotgun (WGS) entry which is preliminary data.</text>
</comment>
<evidence type="ECO:0000256" key="1">
    <source>
        <dbReference type="SAM" id="Phobius"/>
    </source>
</evidence>
<dbReference type="EMBL" id="MHTG01000026">
    <property type="protein sequence ID" value="OHA56903.1"/>
    <property type="molecule type" value="Genomic_DNA"/>
</dbReference>
<evidence type="ECO:0000313" key="3">
    <source>
        <dbReference type="Proteomes" id="UP000176494"/>
    </source>
</evidence>
<dbReference type="AlphaFoldDB" id="A0A1G2Q8T9"/>
<name>A0A1G2Q8T9_9BACT</name>